<comment type="caution">
    <text evidence="1">The sequence shown here is derived from an EMBL/GenBank/DDBJ whole genome shotgun (WGS) entry which is preliminary data.</text>
</comment>
<sequence>MSNSARMDFIKAYFAMEEKITLEIKPVVTETIKGTVIKRFNGKRAGIEFKEGIGYCERKEVQNIKDNFPHIIIHLPEETKGSVN</sequence>
<dbReference type="OrthoDB" id="9900116at2"/>
<dbReference type="EMBL" id="LGUF01000007">
    <property type="protein sequence ID" value="KON88869.1"/>
    <property type="molecule type" value="Genomic_DNA"/>
</dbReference>
<reference evidence="2" key="1">
    <citation type="submission" date="2015-07" db="EMBL/GenBank/DDBJ databases">
        <title>Fjat-10036 dsm4.</title>
        <authorList>
            <person name="Liu B."/>
            <person name="Wang J."/>
            <person name="Zhu Y."/>
            <person name="Liu G."/>
            <person name="Chen Q."/>
            <person name="Chen Z."/>
            <person name="Lan J."/>
            <person name="Che J."/>
            <person name="Ge C."/>
            <person name="Shi H."/>
            <person name="Pan Z."/>
            <person name="Liu X."/>
        </authorList>
    </citation>
    <scope>NUCLEOTIDE SEQUENCE [LARGE SCALE GENOMIC DNA]</scope>
    <source>
        <strain evidence="2">DSM 4</strain>
    </source>
</reference>
<dbReference type="Proteomes" id="UP000037109">
    <property type="component" value="Unassembled WGS sequence"/>
</dbReference>
<dbReference type="RefSeq" id="WP_053436251.1">
    <property type="nucleotide sequence ID" value="NZ_LGUF01000007.1"/>
</dbReference>
<dbReference type="STRING" id="1459.AF332_20075"/>
<dbReference type="PATRIC" id="fig|1459.3.peg.4427"/>
<keyword evidence="2" id="KW-1185">Reference proteome</keyword>
<protein>
    <submittedName>
        <fullName evidence="1">Uncharacterized protein</fullName>
    </submittedName>
</protein>
<dbReference type="AlphaFoldDB" id="A0A0M0GG79"/>
<proteinExistence type="predicted"/>
<organism evidence="1 2">
    <name type="scientific">Sporosarcina globispora</name>
    <name type="common">Bacillus globisporus</name>
    <dbReference type="NCBI Taxonomy" id="1459"/>
    <lineage>
        <taxon>Bacteria</taxon>
        <taxon>Bacillati</taxon>
        <taxon>Bacillota</taxon>
        <taxon>Bacilli</taxon>
        <taxon>Bacillales</taxon>
        <taxon>Caryophanaceae</taxon>
        <taxon>Sporosarcina</taxon>
    </lineage>
</organism>
<evidence type="ECO:0000313" key="1">
    <source>
        <dbReference type="EMBL" id="KON88869.1"/>
    </source>
</evidence>
<gene>
    <name evidence="1" type="ORF">AF332_20075</name>
</gene>
<accession>A0A0M0GG79</accession>
<name>A0A0M0GG79_SPOGL</name>
<evidence type="ECO:0000313" key="2">
    <source>
        <dbReference type="Proteomes" id="UP000037109"/>
    </source>
</evidence>